<proteinExistence type="predicted"/>
<evidence type="ECO:0000313" key="3">
    <source>
        <dbReference type="Proteomes" id="UP000078309"/>
    </source>
</evidence>
<protein>
    <recommendedName>
        <fullName evidence="4">Hemolysin</fullName>
    </recommendedName>
</protein>
<evidence type="ECO:0008006" key="4">
    <source>
        <dbReference type="Google" id="ProtNLM"/>
    </source>
</evidence>
<sequence>MTEYKQFNFRLGRRLFATSVLLTALVAMPSVISAQPLRFMDSIQTANDGGTIEQIANTMVFPAFQGELKPSDSLAVAAILNAESVRSIKVLVPYDAPGAPLFTLRAGDLTISATVFDLYMSVILGSGTPPLIAESTLSKPLWRPIPEDVKYLLFTAYIVPWITPQSEWSDKLIITMNEAAVHDSRIVTGWEMANPIVLDLSNEGLDELIQSSISVTSSTLDNRGIAFFEQRSVPFSDSFSSHHRSKRCFEDFIQGVSSATLWWWDRLFGAPSMCSSMTQPGLPAPQIDLVPARNQPTNVDLTVYEADEIQGGDVPDFEVAMGVQFCNDRPPTRRTGNPEDCTLADRDAIRLIGNLSPRSVRELIQNINDYHADSEAGAAAPLHLRTGNVQLDAWMAADPERAANALSSAASIAEVSDSRANPDKPSNMRQRKKKVVKASCAENNVKREASEQGWECVRKAKRKLNRQGDAIAVQPQLQTGGRYYLAGSNEFRVLVQTFLRPGPELPAGIRTNEFAELTAAIAHDGASTGDNLGIVYLNNPVNRGRQRFPFGLNHIWAPGGGGGEQGHREDWRALSVNSISDLTRVIMAALTDVHAQYTQTRTADGKVVRTYRRFSFMNAGRQTVYQNVRIVLRQNGMVVTAFPLKNAKHDVVQLNM</sequence>
<evidence type="ECO:0000313" key="2">
    <source>
        <dbReference type="EMBL" id="MBT2920297.1"/>
    </source>
</evidence>
<dbReference type="RefSeq" id="WP_064625779.1">
    <property type="nucleotide sequence ID" value="NZ_CP022101.1"/>
</dbReference>
<dbReference type="AlphaFoldDB" id="A0ABD4QYC5"/>
<name>A0ABD4QYC5_VIBAN</name>
<comment type="caution">
    <text evidence="2">The sequence shown here is derived from an EMBL/GenBank/DDBJ whole genome shotgun (WGS) entry which is preliminary data.</text>
</comment>
<evidence type="ECO:0000256" key="1">
    <source>
        <dbReference type="SAM" id="MobiDB-lite"/>
    </source>
</evidence>
<accession>A0ABD4QYC5</accession>
<gene>
    <name evidence="2" type="ORF">PL14_16620</name>
</gene>
<dbReference type="Proteomes" id="UP000078309">
    <property type="component" value="Unassembled WGS sequence"/>
</dbReference>
<feature type="region of interest" description="Disordered" evidence="1">
    <location>
        <begin position="412"/>
        <end position="434"/>
    </location>
</feature>
<dbReference type="EMBL" id="JAHGUI010000077">
    <property type="protein sequence ID" value="MBT2920297.1"/>
    <property type="molecule type" value="Genomic_DNA"/>
</dbReference>
<organism evidence="2 3">
    <name type="scientific">Vibrio anguillarum</name>
    <name type="common">Listonella anguillarum</name>
    <dbReference type="NCBI Taxonomy" id="55601"/>
    <lineage>
        <taxon>Bacteria</taxon>
        <taxon>Pseudomonadati</taxon>
        <taxon>Pseudomonadota</taxon>
        <taxon>Gammaproteobacteria</taxon>
        <taxon>Vibrionales</taxon>
        <taxon>Vibrionaceae</taxon>
        <taxon>Vibrio</taxon>
    </lineage>
</organism>
<reference evidence="2 3" key="1">
    <citation type="journal article" date="2017" name="J. Fish Dis.">
        <title>Comparative assessment of Vibrio virulence in marine fish larvae.</title>
        <authorList>
            <person name="Ronneseth A."/>
            <person name="Castillo D."/>
            <person name="D'Alvise P."/>
            <person name="Tonnesen O."/>
            <person name="Haugland G."/>
            <person name="Grotkjaer T."/>
            <person name="Engell-Sorensen K."/>
            <person name="Norremark L."/>
            <person name="Bergh O."/>
            <person name="Wergeland H.I."/>
            <person name="Gram L."/>
        </authorList>
    </citation>
    <scope>NUCLEOTIDE SEQUENCE [LARGE SCALE GENOMIC DNA]</scope>
    <source>
        <strain evidence="2 3">90-11-286</strain>
    </source>
</reference>